<dbReference type="EMBL" id="CM023486">
    <property type="protein sequence ID" value="KAH6927403.1"/>
    <property type="molecule type" value="Genomic_DNA"/>
</dbReference>
<evidence type="ECO:0000313" key="2">
    <source>
        <dbReference type="Proteomes" id="UP000821845"/>
    </source>
</evidence>
<comment type="caution">
    <text evidence="1">The sequence shown here is derived from an EMBL/GenBank/DDBJ whole genome shotgun (WGS) entry which is preliminary data.</text>
</comment>
<accession>A0ACB7RXQ4</accession>
<dbReference type="Proteomes" id="UP000821845">
    <property type="component" value="Chromosome 6"/>
</dbReference>
<keyword evidence="2" id="KW-1185">Reference proteome</keyword>
<gene>
    <name evidence="1" type="ORF">HPB50_003265</name>
</gene>
<evidence type="ECO:0000313" key="1">
    <source>
        <dbReference type="EMBL" id="KAH6927403.1"/>
    </source>
</evidence>
<proteinExistence type="predicted"/>
<reference evidence="1" key="1">
    <citation type="submission" date="2020-05" db="EMBL/GenBank/DDBJ databases">
        <title>Large-scale comparative analyses of tick genomes elucidate their genetic diversity and vector capacities.</title>
        <authorList>
            <person name="Jia N."/>
            <person name="Wang J."/>
            <person name="Shi W."/>
            <person name="Du L."/>
            <person name="Sun Y."/>
            <person name="Zhan W."/>
            <person name="Jiang J."/>
            <person name="Wang Q."/>
            <person name="Zhang B."/>
            <person name="Ji P."/>
            <person name="Sakyi L.B."/>
            <person name="Cui X."/>
            <person name="Yuan T."/>
            <person name="Jiang B."/>
            <person name="Yang W."/>
            <person name="Lam T.T.-Y."/>
            <person name="Chang Q."/>
            <person name="Ding S."/>
            <person name="Wang X."/>
            <person name="Zhu J."/>
            <person name="Ruan X."/>
            <person name="Zhao L."/>
            <person name="Wei J."/>
            <person name="Que T."/>
            <person name="Du C."/>
            <person name="Cheng J."/>
            <person name="Dai P."/>
            <person name="Han X."/>
            <person name="Huang E."/>
            <person name="Gao Y."/>
            <person name="Liu J."/>
            <person name="Shao H."/>
            <person name="Ye R."/>
            <person name="Li L."/>
            <person name="Wei W."/>
            <person name="Wang X."/>
            <person name="Wang C."/>
            <person name="Yang T."/>
            <person name="Huo Q."/>
            <person name="Li W."/>
            <person name="Guo W."/>
            <person name="Chen H."/>
            <person name="Zhou L."/>
            <person name="Ni X."/>
            <person name="Tian J."/>
            <person name="Zhou Y."/>
            <person name="Sheng Y."/>
            <person name="Liu T."/>
            <person name="Pan Y."/>
            <person name="Xia L."/>
            <person name="Li J."/>
            <person name="Zhao F."/>
            <person name="Cao W."/>
        </authorList>
    </citation>
    <scope>NUCLEOTIDE SEQUENCE</scope>
    <source>
        <strain evidence="1">Hyas-2018</strain>
    </source>
</reference>
<sequence length="209" mass="23990">MSRIATPPSTVSTTTLELRIRQTPRSGAVAFMTWFRIFVGHAYLFVMGLLGIIILPVLVLSSRAREVFFAFVYMLIQRLWGSDYGTVRRVVMTALDDLVSHDTSLRERDAVRVLEVGAAYGPNLPYVRRNVEYWRLEPNVSFDDGLRKNLDANHKVFPYMHDRFPSSVCSAIESVTDPFVCNDESYWARDDVFLGKRENTENNSRVWGE</sequence>
<protein>
    <submittedName>
        <fullName evidence="1">Uncharacterized protein</fullName>
    </submittedName>
</protein>
<organism evidence="1 2">
    <name type="scientific">Hyalomma asiaticum</name>
    <name type="common">Tick</name>
    <dbReference type="NCBI Taxonomy" id="266040"/>
    <lineage>
        <taxon>Eukaryota</taxon>
        <taxon>Metazoa</taxon>
        <taxon>Ecdysozoa</taxon>
        <taxon>Arthropoda</taxon>
        <taxon>Chelicerata</taxon>
        <taxon>Arachnida</taxon>
        <taxon>Acari</taxon>
        <taxon>Parasitiformes</taxon>
        <taxon>Ixodida</taxon>
        <taxon>Ixodoidea</taxon>
        <taxon>Ixodidae</taxon>
        <taxon>Hyalomminae</taxon>
        <taxon>Hyalomma</taxon>
    </lineage>
</organism>
<name>A0ACB7RXQ4_HYAAI</name>